<evidence type="ECO:0000256" key="11">
    <source>
        <dbReference type="ARBA" id="ARBA00048778"/>
    </source>
</evidence>
<dbReference type="Pfam" id="PF08740">
    <property type="entry name" value="BCS1_N"/>
    <property type="match status" value="2"/>
</dbReference>
<evidence type="ECO:0000256" key="9">
    <source>
        <dbReference type="ARBA" id="ARBA00023128"/>
    </source>
</evidence>
<feature type="region of interest" description="Disordered" evidence="13">
    <location>
        <begin position="499"/>
        <end position="525"/>
    </location>
</feature>
<dbReference type="SUPFAM" id="SSF52540">
    <property type="entry name" value="P-loop containing nucleoside triphosphate hydrolases"/>
    <property type="match status" value="1"/>
</dbReference>
<dbReference type="AlphaFoldDB" id="A0A545UKX6"/>
<evidence type="ECO:0000256" key="13">
    <source>
        <dbReference type="SAM" id="MobiDB-lite"/>
    </source>
</evidence>
<protein>
    <submittedName>
        <fullName evidence="16">Mitochondrial chaperone bcs1</fullName>
    </submittedName>
</protein>
<dbReference type="PROSITE" id="PS00674">
    <property type="entry name" value="AAA"/>
    <property type="match status" value="1"/>
</dbReference>
<evidence type="ECO:0000256" key="5">
    <source>
        <dbReference type="ARBA" id="ARBA00022792"/>
    </source>
</evidence>
<evidence type="ECO:0000256" key="6">
    <source>
        <dbReference type="ARBA" id="ARBA00022801"/>
    </source>
</evidence>
<evidence type="ECO:0000256" key="1">
    <source>
        <dbReference type="ARBA" id="ARBA00004434"/>
    </source>
</evidence>
<keyword evidence="6" id="KW-0378">Hydrolase</keyword>
<evidence type="ECO:0000256" key="8">
    <source>
        <dbReference type="ARBA" id="ARBA00022989"/>
    </source>
</evidence>
<keyword evidence="9" id="KW-0496">Mitochondrion</keyword>
<feature type="domain" description="AAA+ ATPase" evidence="14">
    <location>
        <begin position="199"/>
        <end position="330"/>
    </location>
</feature>
<accession>A0A545UKX6</accession>
<dbReference type="Pfam" id="PF25426">
    <property type="entry name" value="AAA_lid_BCS1"/>
    <property type="match status" value="1"/>
</dbReference>
<keyword evidence="4 12" id="KW-0547">Nucleotide-binding</keyword>
<dbReference type="EMBL" id="SPUK01000036">
    <property type="protein sequence ID" value="TQV90116.1"/>
    <property type="molecule type" value="Genomic_DNA"/>
</dbReference>
<organism evidence="16 17">
    <name type="scientific">Cordyceps javanica</name>
    <dbReference type="NCBI Taxonomy" id="43265"/>
    <lineage>
        <taxon>Eukaryota</taxon>
        <taxon>Fungi</taxon>
        <taxon>Dikarya</taxon>
        <taxon>Ascomycota</taxon>
        <taxon>Pezizomycotina</taxon>
        <taxon>Sordariomycetes</taxon>
        <taxon>Hypocreomycetidae</taxon>
        <taxon>Hypocreales</taxon>
        <taxon>Cordycipitaceae</taxon>
        <taxon>Cordyceps</taxon>
    </lineage>
</organism>
<keyword evidence="10" id="KW-0472">Membrane</keyword>
<evidence type="ECO:0000256" key="7">
    <source>
        <dbReference type="ARBA" id="ARBA00022840"/>
    </source>
</evidence>
<dbReference type="GO" id="GO:0016887">
    <property type="term" value="F:ATP hydrolysis activity"/>
    <property type="evidence" value="ECO:0007669"/>
    <property type="project" value="InterPro"/>
</dbReference>
<dbReference type="InterPro" id="IPR003960">
    <property type="entry name" value="ATPase_AAA_CS"/>
</dbReference>
<dbReference type="Gene3D" id="3.40.50.300">
    <property type="entry name" value="P-loop containing nucleotide triphosphate hydrolases"/>
    <property type="match status" value="1"/>
</dbReference>
<sequence>MPQLLAWCINSYGPLMLAFGFIAILKSYACQAWGWFLAYFTTTVHVEDKDEMHDMLMAWVSSHGLNEAARSRIARVGVKWANQENDRGPVKKPISLSPWKVVSGLSRKEIVSISCVGRSGRVLDKLMEQCRREYLKKNQGNITIFENRGDFWKKRATKAIRPLSTVIIPEYQKQVLVSDVQEFINSDTREWYRQKGLPYRRGYLFYGPPGTGKSSLSSAIAGEFGMDIYIVNVPGVDDQTLAQLFNELPDKCVVLLEDIDAVGTDRSASEEQKKERKQPVSLSGLLNTLDGVASQEGRLLIMTTNYKDLLDDALTREGRIDLKIEVNLADFTTTAKLFKLMYEPVAGDKPLASGQAHALAQCATDFAALVPEFQFSSAQITSYLLQYRTSPAAALENARGWVTRILRERADKYSEMVSKSIKYAASSPHSDASLNATPFDTGSTSSHSAAGGMSDFSECLATIHPRIRVAKYEDDSSTDISEGSSDGLFMIPLKTKAQPMGSQPLLLPDPTSNNSCPKPNGLLQT</sequence>
<feature type="compositionally biased region" description="Polar residues" evidence="13">
    <location>
        <begin position="510"/>
        <end position="525"/>
    </location>
</feature>
<evidence type="ECO:0000259" key="14">
    <source>
        <dbReference type="SMART" id="SM00382"/>
    </source>
</evidence>
<evidence type="ECO:0000256" key="12">
    <source>
        <dbReference type="RuleBase" id="RU003651"/>
    </source>
</evidence>
<evidence type="ECO:0000313" key="16">
    <source>
        <dbReference type="EMBL" id="TQV90116.1"/>
    </source>
</evidence>
<dbReference type="InterPro" id="IPR050747">
    <property type="entry name" value="Mitochondrial_chaperone_BCS1"/>
</dbReference>
<feature type="compositionally biased region" description="Polar residues" evidence="13">
    <location>
        <begin position="428"/>
        <end position="440"/>
    </location>
</feature>
<dbReference type="STRING" id="43265.A0A545UKX6"/>
<gene>
    <name evidence="16" type="ORF">IF1G_11225</name>
</gene>
<name>A0A545UKX6_9HYPO</name>
<dbReference type="SMART" id="SM00382">
    <property type="entry name" value="AAA"/>
    <property type="match status" value="1"/>
</dbReference>
<dbReference type="PANTHER" id="PTHR23070">
    <property type="entry name" value="BCS1 AAA-TYPE ATPASE"/>
    <property type="match status" value="1"/>
</dbReference>
<comment type="catalytic activity">
    <reaction evidence="11">
        <text>ATP + H2O = ADP + phosphate + H(+)</text>
        <dbReference type="Rhea" id="RHEA:13065"/>
        <dbReference type="ChEBI" id="CHEBI:15377"/>
        <dbReference type="ChEBI" id="CHEBI:15378"/>
        <dbReference type="ChEBI" id="CHEBI:30616"/>
        <dbReference type="ChEBI" id="CHEBI:43474"/>
        <dbReference type="ChEBI" id="CHEBI:456216"/>
    </reaction>
    <physiologicalReaction direction="left-to-right" evidence="11">
        <dbReference type="Rhea" id="RHEA:13066"/>
    </physiologicalReaction>
</comment>
<reference evidence="16 17" key="1">
    <citation type="journal article" date="2019" name="Appl. Microbiol. Biotechnol.">
        <title>Genome sequence of Isaria javanica and comparative genome analysis insights into family S53 peptidase evolution in fungal entomopathogens.</title>
        <authorList>
            <person name="Lin R."/>
            <person name="Zhang X."/>
            <person name="Xin B."/>
            <person name="Zou M."/>
            <person name="Gao Y."/>
            <person name="Qin F."/>
            <person name="Hu Q."/>
            <person name="Xie B."/>
            <person name="Cheng X."/>
        </authorList>
    </citation>
    <scope>NUCLEOTIDE SEQUENCE [LARGE SCALE GENOMIC DNA]</scope>
    <source>
        <strain evidence="16 17">IJ1G</strain>
    </source>
</reference>
<keyword evidence="17" id="KW-1185">Reference proteome</keyword>
<feature type="region of interest" description="Disordered" evidence="13">
    <location>
        <begin position="428"/>
        <end position="447"/>
    </location>
</feature>
<dbReference type="InterPro" id="IPR003959">
    <property type="entry name" value="ATPase_AAA_core"/>
</dbReference>
<dbReference type="InterPro" id="IPR057495">
    <property type="entry name" value="AAA_lid_BCS1"/>
</dbReference>
<dbReference type="GO" id="GO:0005524">
    <property type="term" value="F:ATP binding"/>
    <property type="evidence" value="ECO:0007669"/>
    <property type="project" value="UniProtKB-KW"/>
</dbReference>
<evidence type="ECO:0000256" key="3">
    <source>
        <dbReference type="ARBA" id="ARBA00022692"/>
    </source>
</evidence>
<feature type="domain" description="BCS1 N-terminal" evidence="15">
    <location>
        <begin position="15"/>
        <end position="166"/>
    </location>
</feature>
<keyword evidence="7 12" id="KW-0067">ATP-binding</keyword>
<dbReference type="GO" id="GO:0005743">
    <property type="term" value="C:mitochondrial inner membrane"/>
    <property type="evidence" value="ECO:0007669"/>
    <property type="project" value="UniProtKB-SubCell"/>
</dbReference>
<dbReference type="InterPro" id="IPR003593">
    <property type="entry name" value="AAA+_ATPase"/>
</dbReference>
<evidence type="ECO:0000256" key="4">
    <source>
        <dbReference type="ARBA" id="ARBA00022741"/>
    </source>
</evidence>
<dbReference type="OrthoDB" id="10251412at2759"/>
<dbReference type="SMART" id="SM01024">
    <property type="entry name" value="BCS1_N"/>
    <property type="match status" value="1"/>
</dbReference>
<dbReference type="InterPro" id="IPR014851">
    <property type="entry name" value="BCS1_N"/>
</dbReference>
<evidence type="ECO:0000256" key="10">
    <source>
        <dbReference type="ARBA" id="ARBA00023136"/>
    </source>
</evidence>
<dbReference type="InterPro" id="IPR027417">
    <property type="entry name" value="P-loop_NTPase"/>
</dbReference>
<dbReference type="Pfam" id="PF00004">
    <property type="entry name" value="AAA"/>
    <property type="match status" value="1"/>
</dbReference>
<evidence type="ECO:0000256" key="2">
    <source>
        <dbReference type="ARBA" id="ARBA00007448"/>
    </source>
</evidence>
<comment type="subcellular location">
    <subcellularLocation>
        <location evidence="1">Mitochondrion inner membrane</location>
        <topology evidence="1">Single-pass membrane protein</topology>
    </subcellularLocation>
</comment>
<proteinExistence type="inferred from homology"/>
<keyword evidence="8" id="KW-1133">Transmembrane helix</keyword>
<keyword evidence="5" id="KW-0999">Mitochondrion inner membrane</keyword>
<comment type="caution">
    <text evidence="16">The sequence shown here is derived from an EMBL/GenBank/DDBJ whole genome shotgun (WGS) entry which is preliminary data.</text>
</comment>
<evidence type="ECO:0000259" key="15">
    <source>
        <dbReference type="SMART" id="SM01024"/>
    </source>
</evidence>
<evidence type="ECO:0000313" key="17">
    <source>
        <dbReference type="Proteomes" id="UP000315783"/>
    </source>
</evidence>
<comment type="similarity">
    <text evidence="2">Belongs to the AAA ATPase family. BCS1 subfamily.</text>
</comment>
<dbReference type="Proteomes" id="UP000315783">
    <property type="component" value="Unassembled WGS sequence"/>
</dbReference>
<keyword evidence="3" id="KW-0812">Transmembrane</keyword>